<dbReference type="PROSITE" id="PS50106">
    <property type="entry name" value="PDZ"/>
    <property type="match status" value="1"/>
</dbReference>
<dbReference type="CDD" id="cd06782">
    <property type="entry name" value="cpPDZ_CPP-like"/>
    <property type="match status" value="1"/>
</dbReference>
<dbReference type="CDD" id="cd07560">
    <property type="entry name" value="Peptidase_S41_CPP"/>
    <property type="match status" value="1"/>
</dbReference>
<dbReference type="GO" id="GO:0007165">
    <property type="term" value="P:signal transduction"/>
    <property type="evidence" value="ECO:0007669"/>
    <property type="project" value="TreeGrafter"/>
</dbReference>
<feature type="domain" description="PDZ" evidence="6">
    <location>
        <begin position="295"/>
        <end position="366"/>
    </location>
</feature>
<dbReference type="GO" id="GO:0008236">
    <property type="term" value="F:serine-type peptidase activity"/>
    <property type="evidence" value="ECO:0007669"/>
    <property type="project" value="UniProtKB-KW"/>
</dbReference>
<dbReference type="Pfam" id="PF00595">
    <property type="entry name" value="PDZ"/>
    <property type="match status" value="1"/>
</dbReference>
<dbReference type="GO" id="GO:0006508">
    <property type="term" value="P:proteolysis"/>
    <property type="evidence" value="ECO:0007669"/>
    <property type="project" value="UniProtKB-KW"/>
</dbReference>
<dbReference type="InterPro" id="IPR040573">
    <property type="entry name" value="TSP_N"/>
</dbReference>
<dbReference type="STRING" id="570521.SAMN04488508_103398"/>
<proteinExistence type="inferred from homology"/>
<dbReference type="GO" id="GO:0030288">
    <property type="term" value="C:outer membrane-bounded periplasmic space"/>
    <property type="evidence" value="ECO:0007669"/>
    <property type="project" value="TreeGrafter"/>
</dbReference>
<dbReference type="SMART" id="SM00228">
    <property type="entry name" value="PDZ"/>
    <property type="match status" value="1"/>
</dbReference>
<dbReference type="FunFam" id="3.90.226.10:FF:000090">
    <property type="entry name" value="Tail-specific protease"/>
    <property type="match status" value="1"/>
</dbReference>
<dbReference type="InterPro" id="IPR005151">
    <property type="entry name" value="Tail-specific_protease"/>
</dbReference>
<dbReference type="GO" id="GO:0004175">
    <property type="term" value="F:endopeptidase activity"/>
    <property type="evidence" value="ECO:0007669"/>
    <property type="project" value="TreeGrafter"/>
</dbReference>
<dbReference type="PANTHER" id="PTHR32060:SF22">
    <property type="entry name" value="CARBOXYL-TERMINAL-PROCESSING PEPTIDASE 3, CHLOROPLASTIC"/>
    <property type="match status" value="1"/>
</dbReference>
<evidence type="ECO:0000313" key="8">
    <source>
        <dbReference type="Proteomes" id="UP000184432"/>
    </source>
</evidence>
<dbReference type="Gene3D" id="3.90.226.10">
    <property type="entry name" value="2-enoyl-CoA Hydratase, Chain A, domain 1"/>
    <property type="match status" value="1"/>
</dbReference>
<evidence type="ECO:0000259" key="6">
    <source>
        <dbReference type="PROSITE" id="PS50106"/>
    </source>
</evidence>
<dbReference type="Gene3D" id="2.30.42.10">
    <property type="match status" value="1"/>
</dbReference>
<dbReference type="NCBIfam" id="TIGR00225">
    <property type="entry name" value="prc"/>
    <property type="match status" value="1"/>
</dbReference>
<protein>
    <submittedName>
        <fullName evidence="7">Carboxyl-terminal processing protease</fullName>
    </submittedName>
</protein>
<dbReference type="InterPro" id="IPR036034">
    <property type="entry name" value="PDZ_sf"/>
</dbReference>
<keyword evidence="4 5" id="KW-0720">Serine protease</keyword>
<evidence type="ECO:0000256" key="1">
    <source>
        <dbReference type="ARBA" id="ARBA00009179"/>
    </source>
</evidence>
<dbReference type="PANTHER" id="PTHR32060">
    <property type="entry name" value="TAIL-SPECIFIC PROTEASE"/>
    <property type="match status" value="1"/>
</dbReference>
<evidence type="ECO:0000313" key="7">
    <source>
        <dbReference type="EMBL" id="SHI84590.1"/>
    </source>
</evidence>
<dbReference type="InterPro" id="IPR001478">
    <property type="entry name" value="PDZ"/>
</dbReference>
<dbReference type="Pfam" id="PF11818">
    <property type="entry name" value="DUF3340"/>
    <property type="match status" value="1"/>
</dbReference>
<sequence>MYEKSVLERVTNNISCFKKNLVLLRVLGTIFNVFCQEKPLNLYFKRMKKSFLILMLTMIVSAASCSFTTKVENDPDKDKLLIDLISYVLGKGHYDAKDINDDFSKEVFADYIDALDPLKRYFYESDINEFKKYEKLIDDEIRNKEITFFNRTYQRLQQRMDEARVLYKDILESPFNFEVEEAIDTDYENLKYATNKKEMRERWRLQLKFNALSSYYDKVEEQIDSVTKNKDFKRKTGVALEEESRDLTRSSLEEYFEFADDLERKDWFSIYINSIVEEFDPHTYYFAPQDKDRFDIAMSGKLEGIGARLQKKNDNVKIIEIISGGPAWRGNKVEVGDLIMKVKQEEEQEPVSIVGMRLDDAVSLIKGPKGTKVTLTVKKVDGTTEIVEIVRDVVELEETYAKSSVVKKNDKTFGVINLPKFYFNMQDYNQRNAAKDVKQEIIRLKEQDMDGLVVDLRDNGGGSLQTVVDIAGLFIEKGPIVQVRTKGESPEVLSDKDRNILWDGPLVILVNELSASASEILAAAMQDYKRAIIIGSKQTYGKGTVQNVMDLNRWMRSNDFGDLGALKLTTQKFYRVNGGSTQLEGVKSDVVVPDRYSYIDIGEKDQENPLPWDKIAAADYNVWDGYIDFDQTINNSKDRMAKNDQLKLIEENAKWVRQKRDVNVYSLKYDNYKANITLNEKQAERFGAIDDYKTNLTFESLPYEKQLIKEDTVLAEKRKRWHESLSKDVYVEEAISVLEDLKINNIRRSKNPLTLKN</sequence>
<keyword evidence="8" id="KW-1185">Reference proteome</keyword>
<keyword evidence="2 5" id="KW-0645">Protease</keyword>
<evidence type="ECO:0000256" key="4">
    <source>
        <dbReference type="ARBA" id="ARBA00022825"/>
    </source>
</evidence>
<keyword evidence="3 5" id="KW-0378">Hydrolase</keyword>
<organism evidence="7 8">
    <name type="scientific">Aquimarina spongiae</name>
    <dbReference type="NCBI Taxonomy" id="570521"/>
    <lineage>
        <taxon>Bacteria</taxon>
        <taxon>Pseudomonadati</taxon>
        <taxon>Bacteroidota</taxon>
        <taxon>Flavobacteriia</taxon>
        <taxon>Flavobacteriales</taxon>
        <taxon>Flavobacteriaceae</taxon>
        <taxon>Aquimarina</taxon>
    </lineage>
</organism>
<dbReference type="SUPFAM" id="SSF50156">
    <property type="entry name" value="PDZ domain-like"/>
    <property type="match status" value="1"/>
</dbReference>
<dbReference type="SMART" id="SM00245">
    <property type="entry name" value="TSPc"/>
    <property type="match status" value="1"/>
</dbReference>
<evidence type="ECO:0000256" key="3">
    <source>
        <dbReference type="ARBA" id="ARBA00022801"/>
    </source>
</evidence>
<dbReference type="Proteomes" id="UP000184432">
    <property type="component" value="Unassembled WGS sequence"/>
</dbReference>
<dbReference type="EMBL" id="FQYP01000003">
    <property type="protein sequence ID" value="SHI84590.1"/>
    <property type="molecule type" value="Genomic_DNA"/>
</dbReference>
<gene>
    <name evidence="7" type="ORF">SAMN04488508_103398</name>
</gene>
<evidence type="ECO:0000256" key="2">
    <source>
        <dbReference type="ARBA" id="ARBA00022670"/>
    </source>
</evidence>
<reference evidence="8" key="1">
    <citation type="submission" date="2016-11" db="EMBL/GenBank/DDBJ databases">
        <authorList>
            <person name="Varghese N."/>
            <person name="Submissions S."/>
        </authorList>
    </citation>
    <scope>NUCLEOTIDE SEQUENCE [LARGE SCALE GENOMIC DNA]</scope>
    <source>
        <strain evidence="8">DSM 22623</strain>
    </source>
</reference>
<dbReference type="InterPro" id="IPR020992">
    <property type="entry name" value="Tail_Prtase_C"/>
</dbReference>
<comment type="similarity">
    <text evidence="1 5">Belongs to the peptidase S41A family.</text>
</comment>
<dbReference type="Pfam" id="PF03572">
    <property type="entry name" value="Peptidase_S41"/>
    <property type="match status" value="1"/>
</dbReference>
<dbReference type="InterPro" id="IPR029045">
    <property type="entry name" value="ClpP/crotonase-like_dom_sf"/>
</dbReference>
<dbReference type="AlphaFoldDB" id="A0A1M6EGZ5"/>
<dbReference type="InterPro" id="IPR004447">
    <property type="entry name" value="Peptidase_S41A"/>
</dbReference>
<dbReference type="Pfam" id="PF17804">
    <property type="entry name" value="TSP_NTD"/>
    <property type="match status" value="1"/>
</dbReference>
<name>A0A1M6EGZ5_9FLAO</name>
<accession>A0A1M6EGZ5</accession>
<dbReference type="SUPFAM" id="SSF52096">
    <property type="entry name" value="ClpP/crotonase"/>
    <property type="match status" value="1"/>
</dbReference>
<evidence type="ECO:0000256" key="5">
    <source>
        <dbReference type="RuleBase" id="RU004404"/>
    </source>
</evidence>